<name>A0A2T7A2I9_TUBBO</name>
<evidence type="ECO:0000313" key="2">
    <source>
        <dbReference type="EMBL" id="PUU81963.1"/>
    </source>
</evidence>
<accession>A0A2T7A2I9</accession>
<dbReference type="Proteomes" id="UP000244722">
    <property type="component" value="Unassembled WGS sequence"/>
</dbReference>
<sequence>MTKKTGEAHNPLGQPVIQVPISEVPILSPGPGQQGYWMVPLPPAPGALPGQPIQWAPVLAYGRATDSQQASVPLPPPSAANPEWTALSGEKPIPIDDPVPSPPVEGKVMEGGSAPDSAAGDKEQAPAGLPHGMDWFVVPIPAPPGSEGNMPSDGPSALILLGGDDGGPTTGVVKSERGISGGWIDG</sequence>
<evidence type="ECO:0000313" key="3">
    <source>
        <dbReference type="Proteomes" id="UP000244722"/>
    </source>
</evidence>
<protein>
    <submittedName>
        <fullName evidence="2">Uncharacterized protein</fullName>
    </submittedName>
</protein>
<gene>
    <name evidence="2" type="ORF">B9Z19DRAFT_1062197</name>
</gene>
<comment type="caution">
    <text evidence="2">The sequence shown here is derived from an EMBL/GenBank/DDBJ whole genome shotgun (WGS) entry which is preliminary data.</text>
</comment>
<dbReference type="OrthoDB" id="5486084at2759"/>
<evidence type="ECO:0000256" key="1">
    <source>
        <dbReference type="SAM" id="MobiDB-lite"/>
    </source>
</evidence>
<dbReference type="EMBL" id="NESQ01000035">
    <property type="protein sequence ID" value="PUU81963.1"/>
    <property type="molecule type" value="Genomic_DNA"/>
</dbReference>
<proteinExistence type="predicted"/>
<reference evidence="2 3" key="1">
    <citation type="submission" date="2017-04" db="EMBL/GenBank/DDBJ databases">
        <title>Draft genome sequence of Tuber borchii Vittad., a whitish edible truffle.</title>
        <authorList>
            <consortium name="DOE Joint Genome Institute"/>
            <person name="Murat C."/>
            <person name="Kuo A."/>
            <person name="Barry K.W."/>
            <person name="Clum A."/>
            <person name="Dockter R.B."/>
            <person name="Fauchery L."/>
            <person name="Iotti M."/>
            <person name="Kohler A."/>
            <person name="Labutti K."/>
            <person name="Lindquist E.A."/>
            <person name="Lipzen A."/>
            <person name="Ohm R.A."/>
            <person name="Wang M."/>
            <person name="Grigoriev I.V."/>
            <person name="Zambonelli A."/>
            <person name="Martin F.M."/>
        </authorList>
    </citation>
    <scope>NUCLEOTIDE SEQUENCE [LARGE SCALE GENOMIC DNA]</scope>
    <source>
        <strain evidence="2 3">Tbo3840</strain>
    </source>
</reference>
<feature type="region of interest" description="Disordered" evidence="1">
    <location>
        <begin position="67"/>
        <end position="129"/>
    </location>
</feature>
<organism evidence="2 3">
    <name type="scientific">Tuber borchii</name>
    <name type="common">White truffle</name>
    <dbReference type="NCBI Taxonomy" id="42251"/>
    <lineage>
        <taxon>Eukaryota</taxon>
        <taxon>Fungi</taxon>
        <taxon>Dikarya</taxon>
        <taxon>Ascomycota</taxon>
        <taxon>Pezizomycotina</taxon>
        <taxon>Pezizomycetes</taxon>
        <taxon>Pezizales</taxon>
        <taxon>Tuberaceae</taxon>
        <taxon>Tuber</taxon>
    </lineage>
</organism>
<dbReference type="AlphaFoldDB" id="A0A2T7A2I9"/>
<keyword evidence="3" id="KW-1185">Reference proteome</keyword>